<organism evidence="2">
    <name type="scientific">Arabidopsis lyrata subsp. lyrata</name>
    <name type="common">Lyre-leaved rock-cress</name>
    <dbReference type="NCBI Taxonomy" id="81972"/>
    <lineage>
        <taxon>Eukaryota</taxon>
        <taxon>Viridiplantae</taxon>
        <taxon>Streptophyta</taxon>
        <taxon>Embryophyta</taxon>
        <taxon>Tracheophyta</taxon>
        <taxon>Spermatophyta</taxon>
        <taxon>Magnoliopsida</taxon>
        <taxon>eudicotyledons</taxon>
        <taxon>Gunneridae</taxon>
        <taxon>Pentapetalae</taxon>
        <taxon>rosids</taxon>
        <taxon>malvids</taxon>
        <taxon>Brassicales</taxon>
        <taxon>Brassicaceae</taxon>
        <taxon>Camelineae</taxon>
        <taxon>Arabidopsis</taxon>
    </lineage>
</organism>
<name>D7LBP8_ARALL</name>
<keyword evidence="2" id="KW-1185">Reference proteome</keyword>
<dbReference type="AlphaFoldDB" id="D7LBP8"/>
<dbReference type="eggNOG" id="KOG0594">
    <property type="taxonomic scope" value="Eukaryota"/>
</dbReference>
<evidence type="ECO:0000313" key="1">
    <source>
        <dbReference type="EMBL" id="EFH56016.1"/>
    </source>
</evidence>
<sequence length="195" mass="23020">MEKYVKLLGTPTEQQWPGVMALRDWHVYPKWEPQDFSRAVPSLSPEGRDLLTQMLRYNPTERISAKAALDHPYFDSLDKSQFSFGVLKLMAQIYCHHHLGVLCCVLKRDLFLLHNKIKSLFVQLKRMQMFLARVRFFFKWPILFVDVYKSIKQKWFILASRQIILVYKNGSPNLKSLLLHYNHNCCSNTSKLQIT</sequence>
<proteinExistence type="predicted"/>
<accession>D7LBP8</accession>
<reference evidence="2" key="1">
    <citation type="journal article" date="2011" name="Nat. Genet.">
        <title>The Arabidopsis lyrata genome sequence and the basis of rapid genome size change.</title>
        <authorList>
            <person name="Hu T.T."/>
            <person name="Pattyn P."/>
            <person name="Bakker E.G."/>
            <person name="Cao J."/>
            <person name="Cheng J.-F."/>
            <person name="Clark R.M."/>
            <person name="Fahlgren N."/>
            <person name="Fawcett J.A."/>
            <person name="Grimwood J."/>
            <person name="Gundlach H."/>
            <person name="Haberer G."/>
            <person name="Hollister J.D."/>
            <person name="Ossowski S."/>
            <person name="Ottilar R.P."/>
            <person name="Salamov A.A."/>
            <person name="Schneeberger K."/>
            <person name="Spannagl M."/>
            <person name="Wang X."/>
            <person name="Yang L."/>
            <person name="Nasrallah M.E."/>
            <person name="Bergelson J."/>
            <person name="Carrington J.C."/>
            <person name="Gaut B.S."/>
            <person name="Schmutz J."/>
            <person name="Mayer K.F.X."/>
            <person name="Van de Peer Y."/>
            <person name="Grigoriev I.V."/>
            <person name="Nordborg M."/>
            <person name="Weigel D."/>
            <person name="Guo Y.-L."/>
        </authorList>
    </citation>
    <scope>NUCLEOTIDE SEQUENCE [LARGE SCALE GENOMIC DNA]</scope>
    <source>
        <strain evidence="2">cv. MN47</strain>
    </source>
</reference>
<gene>
    <name evidence="1" type="ORF">ARALYDRAFT_903097</name>
</gene>
<dbReference type="STRING" id="81972.D7LBP8"/>
<evidence type="ECO:0000313" key="2">
    <source>
        <dbReference type="Proteomes" id="UP000008694"/>
    </source>
</evidence>
<dbReference type="HOGENOM" id="CLU_1398100_0_0_1"/>
<evidence type="ECO:0008006" key="3">
    <source>
        <dbReference type="Google" id="ProtNLM"/>
    </source>
</evidence>
<dbReference type="SUPFAM" id="SSF56112">
    <property type="entry name" value="Protein kinase-like (PK-like)"/>
    <property type="match status" value="1"/>
</dbReference>
<dbReference type="Proteomes" id="UP000008694">
    <property type="component" value="Unassembled WGS sequence"/>
</dbReference>
<dbReference type="Gene3D" id="1.10.510.10">
    <property type="entry name" value="Transferase(Phosphotransferase) domain 1"/>
    <property type="match status" value="1"/>
</dbReference>
<dbReference type="Gramene" id="scaffold_402598.1">
    <property type="protein sequence ID" value="scaffold_402598.1"/>
    <property type="gene ID" value="scaffold_402598.1"/>
</dbReference>
<dbReference type="EMBL" id="GL348716">
    <property type="protein sequence ID" value="EFH56016.1"/>
    <property type="molecule type" value="Genomic_DNA"/>
</dbReference>
<protein>
    <recommendedName>
        <fullName evidence="3">Protein kinase domain-containing protein</fullName>
    </recommendedName>
</protein>
<dbReference type="InterPro" id="IPR011009">
    <property type="entry name" value="Kinase-like_dom_sf"/>
</dbReference>